<accession>A0AAN5I7W3</accession>
<evidence type="ECO:0000259" key="1">
    <source>
        <dbReference type="Pfam" id="PF00078"/>
    </source>
</evidence>
<proteinExistence type="predicted"/>
<dbReference type="PANTHER" id="PTHR47027:SF29">
    <property type="entry name" value="C2H2-TYPE DOMAIN-CONTAINING PROTEIN"/>
    <property type="match status" value="1"/>
</dbReference>
<dbReference type="InterPro" id="IPR043502">
    <property type="entry name" value="DNA/RNA_pol_sf"/>
</dbReference>
<dbReference type="PANTHER" id="PTHR47027">
    <property type="entry name" value="REVERSE TRANSCRIPTASE DOMAIN-CONTAINING PROTEIN"/>
    <property type="match status" value="1"/>
</dbReference>
<comment type="caution">
    <text evidence="2">The sequence shown here is derived from an EMBL/GenBank/DDBJ whole genome shotgun (WGS) entry which is preliminary data.</text>
</comment>
<reference evidence="3" key="1">
    <citation type="submission" date="2022-10" db="EMBL/GenBank/DDBJ databases">
        <title>Genome assembly of Pristionchus species.</title>
        <authorList>
            <person name="Yoshida K."/>
            <person name="Sommer R.J."/>
        </authorList>
    </citation>
    <scope>NUCLEOTIDE SEQUENCE [LARGE SCALE GENOMIC DNA]</scope>
    <source>
        <strain evidence="3">RS5460</strain>
    </source>
</reference>
<dbReference type="Pfam" id="PF00078">
    <property type="entry name" value="RVT_1"/>
    <property type="match status" value="1"/>
</dbReference>
<dbReference type="SUPFAM" id="SSF56672">
    <property type="entry name" value="DNA/RNA polymerases"/>
    <property type="match status" value="1"/>
</dbReference>
<evidence type="ECO:0000313" key="2">
    <source>
        <dbReference type="EMBL" id="GMR54734.1"/>
    </source>
</evidence>
<dbReference type="Proteomes" id="UP001328107">
    <property type="component" value="Unassembled WGS sequence"/>
</dbReference>
<dbReference type="InterPro" id="IPR000477">
    <property type="entry name" value="RT_dom"/>
</dbReference>
<dbReference type="EMBL" id="BTRK01000005">
    <property type="protein sequence ID" value="GMR54734.1"/>
    <property type="molecule type" value="Genomic_DNA"/>
</dbReference>
<evidence type="ECO:0000313" key="3">
    <source>
        <dbReference type="Proteomes" id="UP001328107"/>
    </source>
</evidence>
<protein>
    <recommendedName>
        <fullName evidence="1">Reverse transcriptase domain-containing protein</fullName>
    </recommendedName>
</protein>
<feature type="domain" description="Reverse transcriptase" evidence="1">
    <location>
        <begin position="216"/>
        <end position="295"/>
    </location>
</feature>
<sequence length="323" mass="36159">MCLSLPGKAKQRRHRGRYDFDRRAYSADSNLLGSMPLARPKNAPEAYSSIIAFAHTAATNSWRKRQVPPWISPSTRRLIASRHLLRSNPADALAYSIACKASRAAICNDIRRRKEKQAKDAAMMGRSIVRATRDLHATKKRLLVPDSVSGALSQQATKTEVQRFYEALYTPAVSLPLAIPLSAEPFPPFLADECCDALAHLKRGHSPGSDRVLPDMLNLSQYADDVALIAKNRLEMEKMLRKLVEACSRVGLEVNASKTVLLTKTLLLTEDANNRQPISINNLQFEYKDGGKYLGRWISLPLENPKEIKRRIQAGWNAWSKIS</sequence>
<keyword evidence="3" id="KW-1185">Reference proteome</keyword>
<name>A0AAN5I7W3_9BILA</name>
<gene>
    <name evidence="2" type="ORF">PMAYCL1PPCAC_24929</name>
</gene>
<dbReference type="AlphaFoldDB" id="A0AAN5I7W3"/>
<organism evidence="2 3">
    <name type="scientific">Pristionchus mayeri</name>
    <dbReference type="NCBI Taxonomy" id="1317129"/>
    <lineage>
        <taxon>Eukaryota</taxon>
        <taxon>Metazoa</taxon>
        <taxon>Ecdysozoa</taxon>
        <taxon>Nematoda</taxon>
        <taxon>Chromadorea</taxon>
        <taxon>Rhabditida</taxon>
        <taxon>Rhabditina</taxon>
        <taxon>Diplogasteromorpha</taxon>
        <taxon>Diplogasteroidea</taxon>
        <taxon>Neodiplogasteridae</taxon>
        <taxon>Pristionchus</taxon>
    </lineage>
</organism>